<dbReference type="InterPro" id="IPR013783">
    <property type="entry name" value="Ig-like_fold"/>
</dbReference>
<keyword evidence="3" id="KW-1185">Reference proteome</keyword>
<gene>
    <name evidence="2" type="primary">zig-8_14</name>
    <name evidence="2" type="ORF">FJT64_001841</name>
</gene>
<organism evidence="2 3">
    <name type="scientific">Amphibalanus amphitrite</name>
    <name type="common">Striped barnacle</name>
    <name type="synonym">Balanus amphitrite</name>
    <dbReference type="NCBI Taxonomy" id="1232801"/>
    <lineage>
        <taxon>Eukaryota</taxon>
        <taxon>Metazoa</taxon>
        <taxon>Ecdysozoa</taxon>
        <taxon>Arthropoda</taxon>
        <taxon>Crustacea</taxon>
        <taxon>Multicrustacea</taxon>
        <taxon>Cirripedia</taxon>
        <taxon>Thoracica</taxon>
        <taxon>Thoracicalcarea</taxon>
        <taxon>Balanomorpha</taxon>
        <taxon>Balanoidea</taxon>
        <taxon>Balanidae</taxon>
        <taxon>Amphibalaninae</taxon>
        <taxon>Amphibalanus</taxon>
    </lineage>
</organism>
<dbReference type="PANTHER" id="PTHR23279:SF36">
    <property type="entry name" value="DEFECTIVE PROBOSCIS EXTENSION RESPONSE 9, ISOFORM A"/>
    <property type="match status" value="1"/>
</dbReference>
<reference evidence="2 3" key="1">
    <citation type="submission" date="2019-07" db="EMBL/GenBank/DDBJ databases">
        <title>Draft genome assembly of a fouling barnacle, Amphibalanus amphitrite (Darwin, 1854): The first reference genome for Thecostraca.</title>
        <authorList>
            <person name="Kim W."/>
        </authorList>
    </citation>
    <scope>NUCLEOTIDE SEQUENCE [LARGE SCALE GENOMIC DNA]</scope>
    <source>
        <strain evidence="2">SNU_AA5</strain>
        <tissue evidence="2">Soma without cirri and trophi</tissue>
    </source>
</reference>
<sequence length="235" mass="25970">MQTSMTRIRAGLDFQRVLRPVVSTPGPGPYYDEYFSGNVTVLLGTEATLNCRVKQASGITVSWLRVADVPKLLSVGAYLYTMDNRVQVEHKSQSSDWTLTLRNTTHSDTGVYDCQVGTTPPLDRYIHLTVVEPDTEILGGPEIFIDQRSTINLTCVIEHSPQPPDFIFWEHNSKVINYDSDRGGISVVTTKGRTTVSQLLIRHARPPDSGRYTCRPASSRPAAVSVHVLKGGCPP</sequence>
<dbReference type="GO" id="GO:0032589">
    <property type="term" value="C:neuron projection membrane"/>
    <property type="evidence" value="ECO:0007669"/>
    <property type="project" value="TreeGrafter"/>
</dbReference>
<dbReference type="InterPro" id="IPR036179">
    <property type="entry name" value="Ig-like_dom_sf"/>
</dbReference>
<dbReference type="Gene3D" id="2.60.40.10">
    <property type="entry name" value="Immunoglobulins"/>
    <property type="match status" value="2"/>
</dbReference>
<comment type="caution">
    <text evidence="2">The sequence shown here is derived from an EMBL/GenBank/DDBJ whole genome shotgun (WGS) entry which is preliminary data.</text>
</comment>
<dbReference type="AlphaFoldDB" id="A0A6A4X1B3"/>
<dbReference type="InterPro" id="IPR003598">
    <property type="entry name" value="Ig_sub2"/>
</dbReference>
<feature type="domain" description="Ig-like" evidence="1">
    <location>
        <begin position="133"/>
        <end position="225"/>
    </location>
</feature>
<dbReference type="OrthoDB" id="6365338at2759"/>
<dbReference type="InterPro" id="IPR003599">
    <property type="entry name" value="Ig_sub"/>
</dbReference>
<dbReference type="SMART" id="SM00409">
    <property type="entry name" value="IG"/>
    <property type="match status" value="2"/>
</dbReference>
<proteinExistence type="predicted"/>
<dbReference type="InterPro" id="IPR037448">
    <property type="entry name" value="Zig-8"/>
</dbReference>
<evidence type="ECO:0000259" key="1">
    <source>
        <dbReference type="PROSITE" id="PS50835"/>
    </source>
</evidence>
<name>A0A6A4X1B3_AMPAM</name>
<dbReference type="SMART" id="SM00406">
    <property type="entry name" value="IGv"/>
    <property type="match status" value="2"/>
</dbReference>
<dbReference type="FunFam" id="2.60.40.10:FF:000533">
    <property type="entry name" value="Uncharacterized protein, isoform A"/>
    <property type="match status" value="1"/>
</dbReference>
<dbReference type="Proteomes" id="UP000440578">
    <property type="component" value="Unassembled WGS sequence"/>
</dbReference>
<evidence type="ECO:0000313" key="3">
    <source>
        <dbReference type="Proteomes" id="UP000440578"/>
    </source>
</evidence>
<dbReference type="CDD" id="cd00096">
    <property type="entry name" value="Ig"/>
    <property type="match status" value="1"/>
</dbReference>
<feature type="domain" description="Ig-like" evidence="1">
    <location>
        <begin position="29"/>
        <end position="116"/>
    </location>
</feature>
<dbReference type="SMART" id="SM00408">
    <property type="entry name" value="IGc2"/>
    <property type="match status" value="2"/>
</dbReference>
<dbReference type="PANTHER" id="PTHR23279">
    <property type="entry name" value="DEFECTIVE PROBOSCIS EXTENSION RESPONSE DPR -RELATED"/>
    <property type="match status" value="1"/>
</dbReference>
<dbReference type="InterPro" id="IPR013106">
    <property type="entry name" value="Ig_V-set"/>
</dbReference>
<dbReference type="GO" id="GO:0050808">
    <property type="term" value="P:synapse organization"/>
    <property type="evidence" value="ECO:0007669"/>
    <property type="project" value="TreeGrafter"/>
</dbReference>
<dbReference type="Pfam" id="PF00047">
    <property type="entry name" value="ig"/>
    <property type="match status" value="2"/>
</dbReference>
<dbReference type="InterPro" id="IPR013151">
    <property type="entry name" value="Immunoglobulin_dom"/>
</dbReference>
<dbReference type="InterPro" id="IPR007110">
    <property type="entry name" value="Ig-like_dom"/>
</dbReference>
<dbReference type="SUPFAM" id="SSF48726">
    <property type="entry name" value="Immunoglobulin"/>
    <property type="match status" value="2"/>
</dbReference>
<evidence type="ECO:0000313" key="2">
    <source>
        <dbReference type="EMBL" id="KAF0311269.1"/>
    </source>
</evidence>
<protein>
    <submittedName>
        <fullName evidence="2">Zwei Ig domain protein zig-8</fullName>
    </submittedName>
</protein>
<accession>A0A6A4X1B3</accession>
<dbReference type="EMBL" id="VIIS01000248">
    <property type="protein sequence ID" value="KAF0311269.1"/>
    <property type="molecule type" value="Genomic_DNA"/>
</dbReference>
<dbReference type="PROSITE" id="PS50835">
    <property type="entry name" value="IG_LIKE"/>
    <property type="match status" value="2"/>
</dbReference>